<gene>
    <name evidence="2" type="ORF">GXP70_26105</name>
</gene>
<dbReference type="Gene3D" id="2.60.120.10">
    <property type="entry name" value="Jelly Rolls"/>
    <property type="match status" value="1"/>
</dbReference>
<feature type="domain" description="Cupin type-2" evidence="1">
    <location>
        <begin position="29"/>
        <end position="90"/>
    </location>
</feature>
<accession>A0A6C0G0X8</accession>
<name>A0A6C0G0X8_9BACL</name>
<dbReference type="EMBL" id="CP048209">
    <property type="protein sequence ID" value="QHT63098.1"/>
    <property type="molecule type" value="Genomic_DNA"/>
</dbReference>
<dbReference type="PANTHER" id="PTHR40112:SF1">
    <property type="entry name" value="H2HPP ISOMERASE"/>
    <property type="match status" value="1"/>
</dbReference>
<evidence type="ECO:0000259" key="1">
    <source>
        <dbReference type="Pfam" id="PF07883"/>
    </source>
</evidence>
<organism evidence="2 3">
    <name type="scientific">Paenibacillus lycopersici</name>
    <dbReference type="NCBI Taxonomy" id="2704462"/>
    <lineage>
        <taxon>Bacteria</taxon>
        <taxon>Bacillati</taxon>
        <taxon>Bacillota</taxon>
        <taxon>Bacilli</taxon>
        <taxon>Bacillales</taxon>
        <taxon>Paenibacillaceae</taxon>
        <taxon>Paenibacillus</taxon>
    </lineage>
</organism>
<sequence>MPRFEEWHTSGPGIERKIFTPGKTIMSMMVSLKNGAVGKAHSHPHEQLTFVVSGRLQLEMNGEITVAGAGEQFVIPGDAVHEVTALEDTVVVETFTPLRADLLATITDAE</sequence>
<dbReference type="Pfam" id="PF07883">
    <property type="entry name" value="Cupin_2"/>
    <property type="match status" value="1"/>
</dbReference>
<dbReference type="InterPro" id="IPR025499">
    <property type="entry name" value="KdgF"/>
</dbReference>
<dbReference type="PIRSF" id="PIRSF029883">
    <property type="entry name" value="KdgF"/>
    <property type="match status" value="1"/>
</dbReference>
<dbReference type="InterPro" id="IPR011051">
    <property type="entry name" value="RmlC_Cupin_sf"/>
</dbReference>
<dbReference type="InterPro" id="IPR052535">
    <property type="entry name" value="Bacilysin_H2HPP_isomerase"/>
</dbReference>
<dbReference type="AlphaFoldDB" id="A0A6C0G0X8"/>
<reference evidence="2 3" key="1">
    <citation type="submission" date="2020-01" db="EMBL/GenBank/DDBJ databases">
        <title>Paenibacillus sp. nov., isolated from tomato rhizosphere.</title>
        <authorList>
            <person name="Weon H.-Y."/>
            <person name="Lee S.A."/>
        </authorList>
    </citation>
    <scope>NUCLEOTIDE SEQUENCE [LARGE SCALE GENOMIC DNA]</scope>
    <source>
        <strain evidence="2 3">12200R-189</strain>
    </source>
</reference>
<dbReference type="SUPFAM" id="SSF51182">
    <property type="entry name" value="RmlC-like cupins"/>
    <property type="match status" value="1"/>
</dbReference>
<dbReference type="InterPro" id="IPR014710">
    <property type="entry name" value="RmlC-like_jellyroll"/>
</dbReference>
<evidence type="ECO:0000313" key="2">
    <source>
        <dbReference type="EMBL" id="QHT63098.1"/>
    </source>
</evidence>
<proteinExistence type="predicted"/>
<dbReference type="PANTHER" id="PTHR40112">
    <property type="entry name" value="H2HPP ISOMERASE"/>
    <property type="match status" value="1"/>
</dbReference>
<dbReference type="CDD" id="cd02238">
    <property type="entry name" value="cupin_KdgF"/>
    <property type="match status" value="1"/>
</dbReference>
<protein>
    <submittedName>
        <fullName evidence="2">Cupin domain-containing protein</fullName>
    </submittedName>
</protein>
<dbReference type="KEGG" id="plyc:GXP70_26105"/>
<evidence type="ECO:0000313" key="3">
    <source>
        <dbReference type="Proteomes" id="UP000476064"/>
    </source>
</evidence>
<keyword evidence="3" id="KW-1185">Reference proteome</keyword>
<dbReference type="Proteomes" id="UP000476064">
    <property type="component" value="Chromosome"/>
</dbReference>
<dbReference type="RefSeq" id="WP_162359528.1">
    <property type="nucleotide sequence ID" value="NZ_CP048209.1"/>
</dbReference>
<dbReference type="InterPro" id="IPR013096">
    <property type="entry name" value="Cupin_2"/>
</dbReference>